<sequence>MKLTIVGCSGSFPGPASPASCYLVTANDGVRDWRILLDLGNGSLGALQRYMDLRDIDAVLLTHLHPDHCMDLCGLHVAVHWDPSGWNRDRIKVWGPAATADRMATAYGLELDPGMHEDFEFSNWTAGSAVQIGPFTVTPYPVRHPAEEAYALRVEARTVDADGEPVLRTLAYSGDTDSCPGLEDAARDTDVFLCEAAFHEGRDDAIEGVHLTGRRAGEAATAAQARRLLLTHLPVWNDASVSVSEARGTYSGDLAVAVAGVSYDVGSPFTAPLAVQGGAREAG</sequence>
<name>A0ABT1NST2_9MICC</name>
<protein>
    <submittedName>
        <fullName evidence="2">MBL fold metallo-hydrolase</fullName>
    </submittedName>
</protein>
<evidence type="ECO:0000259" key="1">
    <source>
        <dbReference type="Pfam" id="PF12706"/>
    </source>
</evidence>
<dbReference type="RefSeq" id="WP_255797301.1">
    <property type="nucleotide sequence ID" value="NZ_CP104263.1"/>
</dbReference>
<evidence type="ECO:0000313" key="2">
    <source>
        <dbReference type="EMBL" id="MCQ1949616.1"/>
    </source>
</evidence>
<keyword evidence="3" id="KW-1185">Reference proteome</keyword>
<dbReference type="SUPFAM" id="SSF56281">
    <property type="entry name" value="Metallo-hydrolase/oxidoreductase"/>
    <property type="match status" value="1"/>
</dbReference>
<dbReference type="PANTHER" id="PTHR46018:SF4">
    <property type="entry name" value="METALLO-HYDROLASE YHFI-RELATED"/>
    <property type="match status" value="1"/>
</dbReference>
<dbReference type="CDD" id="cd07716">
    <property type="entry name" value="RNaseZ_short-form-like_MBL-fold"/>
    <property type="match status" value="1"/>
</dbReference>
<accession>A0ABT1NST2</accession>
<comment type="caution">
    <text evidence="2">The sequence shown here is derived from an EMBL/GenBank/DDBJ whole genome shotgun (WGS) entry which is preliminary data.</text>
</comment>
<dbReference type="Proteomes" id="UP001206924">
    <property type="component" value="Unassembled WGS sequence"/>
</dbReference>
<proteinExistence type="predicted"/>
<evidence type="ECO:0000313" key="3">
    <source>
        <dbReference type="Proteomes" id="UP001206924"/>
    </source>
</evidence>
<feature type="domain" description="Metallo-beta-lactamase" evidence="1">
    <location>
        <begin position="34"/>
        <end position="232"/>
    </location>
</feature>
<dbReference type="InterPro" id="IPR001279">
    <property type="entry name" value="Metallo-B-lactamas"/>
</dbReference>
<dbReference type="PANTHER" id="PTHR46018">
    <property type="entry name" value="ZINC PHOSPHODIESTERASE ELAC PROTEIN 1"/>
    <property type="match status" value="1"/>
</dbReference>
<organism evidence="2 3">
    <name type="scientific">Arthrobacter jinronghuae</name>
    <dbReference type="NCBI Taxonomy" id="2964609"/>
    <lineage>
        <taxon>Bacteria</taxon>
        <taxon>Bacillati</taxon>
        <taxon>Actinomycetota</taxon>
        <taxon>Actinomycetes</taxon>
        <taxon>Micrococcales</taxon>
        <taxon>Micrococcaceae</taxon>
        <taxon>Arthrobacter</taxon>
    </lineage>
</organism>
<dbReference type="Gene3D" id="3.60.15.10">
    <property type="entry name" value="Ribonuclease Z/Hydroxyacylglutathione hydrolase-like"/>
    <property type="match status" value="1"/>
</dbReference>
<reference evidence="2 3" key="1">
    <citation type="submission" date="2022-07" db="EMBL/GenBank/DDBJ databases">
        <title>Novel species in genus Arthrobacter.</title>
        <authorList>
            <person name="Liu Y."/>
        </authorList>
    </citation>
    <scope>NUCLEOTIDE SEQUENCE [LARGE SCALE GENOMIC DNA]</scope>
    <source>
        <strain evidence="3">zg-Y859</strain>
    </source>
</reference>
<dbReference type="Pfam" id="PF12706">
    <property type="entry name" value="Lactamase_B_2"/>
    <property type="match status" value="1"/>
</dbReference>
<dbReference type="EMBL" id="JANFLP010000007">
    <property type="protein sequence ID" value="MCQ1949616.1"/>
    <property type="molecule type" value="Genomic_DNA"/>
</dbReference>
<gene>
    <name evidence="2" type="ORF">NNX28_06680</name>
</gene>
<dbReference type="InterPro" id="IPR036866">
    <property type="entry name" value="RibonucZ/Hydroxyglut_hydro"/>
</dbReference>